<reference evidence="2" key="1">
    <citation type="submission" date="2022-11" db="UniProtKB">
        <authorList>
            <consortium name="WormBaseParasite"/>
        </authorList>
    </citation>
    <scope>IDENTIFICATION</scope>
</reference>
<proteinExistence type="predicted"/>
<sequence length="176" mass="19499">MTSMMNSMLSKFSNMVSVSYTSKMFASGRWYPQPAYELSKHRSRAPVPGIHRRTRLLVVDNSAIGKEVNNSGKLAYCIHVYKSGKRAKHMPHATIGDKVLVAIKGEMKKAFIVGASTHVLHRKHGVPSTDTNNIVLLDDEGNPLGNRVLAPIPSVLLEKRDRGQFAKVLALANKFF</sequence>
<evidence type="ECO:0000313" key="1">
    <source>
        <dbReference type="Proteomes" id="UP000887576"/>
    </source>
</evidence>
<name>A0AC34R6M3_9BILA</name>
<accession>A0AC34R6M3</accession>
<protein>
    <submittedName>
        <fullName evidence="2">Large ribosomal subunit protein uL14</fullName>
    </submittedName>
</protein>
<dbReference type="WBParaSite" id="JU765_v2.g4057.t1">
    <property type="protein sequence ID" value="JU765_v2.g4057.t1"/>
    <property type="gene ID" value="JU765_v2.g4057"/>
</dbReference>
<evidence type="ECO:0000313" key="2">
    <source>
        <dbReference type="WBParaSite" id="JU765_v2.g4057.t1"/>
    </source>
</evidence>
<dbReference type="Proteomes" id="UP000887576">
    <property type="component" value="Unplaced"/>
</dbReference>
<organism evidence="1 2">
    <name type="scientific">Panagrolaimus sp. JU765</name>
    <dbReference type="NCBI Taxonomy" id="591449"/>
    <lineage>
        <taxon>Eukaryota</taxon>
        <taxon>Metazoa</taxon>
        <taxon>Ecdysozoa</taxon>
        <taxon>Nematoda</taxon>
        <taxon>Chromadorea</taxon>
        <taxon>Rhabditida</taxon>
        <taxon>Tylenchina</taxon>
        <taxon>Panagrolaimomorpha</taxon>
        <taxon>Panagrolaimoidea</taxon>
        <taxon>Panagrolaimidae</taxon>
        <taxon>Panagrolaimus</taxon>
    </lineage>
</organism>